<dbReference type="InterPro" id="IPR006093">
    <property type="entry name" value="Oxy_OxRdtase_FAD_BS"/>
</dbReference>
<dbReference type="InterPro" id="IPR016167">
    <property type="entry name" value="FAD-bd_PCMH_sub1"/>
</dbReference>
<dbReference type="Gene3D" id="3.30.465.10">
    <property type="match status" value="1"/>
</dbReference>
<dbReference type="InParanoid" id="A0A1E7EKU6"/>
<proteinExistence type="inferred from homology"/>
<sequence>MQFFGIVAVGIHYFFWLIALNRCCIVVATTDEDRQHTRLRRKDDEFSGFISDNLQLDEEVFWARTLEGSFGESEGEGKGSESKPLSTSTLSSPDNNAKYPRVAAAKSAFYLRSCLLNVFQNATVNYVGDDTLPKVVFSPNTATSKDFNLTEYNTARGIQNYGTSLPGAVLFAENTEDIVHGVDCARSSGYVVSPRGTGHSWQGVSTADGTLVIDTKLTCKPDNITVVSREKGEGILPGTKYAGIMKVPSGCTNALLVAAVGNPDNYDPEEGAMAVIGSCPSVGVTGYLLGGGLGDVTPWAGTGSDQVKAFDIVLFDGTVITEVTSNNHEELYWAARGGGGGFGVITNLYIQNVISPSPTAFTFIWVTYKADNTTKGEFAVKFQNFQYDNLESPKFGGAAGPNSITGIYLGTWEEAIKMFTDAELLDGEMFNSSSGLSLMTEDYNPVCGDATSSPCNDITSINIPQYGIQIHEVKTQVEEAETLIIIFNWFRGGDVGGGAFGGTEGLGSVGRSLNICEDLRIDNSFCTEPKSGYDFNLNVFATGQKCSEFLDAGILAVGCLINFLLEDKWYTKEVVQAFLALAPDITSFVNNHGIAESVAKSFASEFDPNPYLGTQFAEMSTFGQGPNFGPGSFQLSLSEGPNAMYLPDASSKPGEVPPFMGGMMFPRLTDDVMRELGEAGGFQSQHLTHGANLQADKSASAFPWRNSAVLNGNGPPALRLDIILKDPFFNNDPTKLQAYYPYLGPIAMANPSFLQYHWNTPETVNRISAVRDKYDPIGGFDNLAYVPRGTNFLSEAVCDNKQE</sequence>
<evidence type="ECO:0000256" key="6">
    <source>
        <dbReference type="SAM" id="MobiDB-lite"/>
    </source>
</evidence>
<dbReference type="GO" id="GO:0071949">
    <property type="term" value="F:FAD binding"/>
    <property type="evidence" value="ECO:0007669"/>
    <property type="project" value="InterPro"/>
</dbReference>
<evidence type="ECO:0000256" key="5">
    <source>
        <dbReference type="ARBA" id="ARBA00023002"/>
    </source>
</evidence>
<gene>
    <name evidence="8" type="ORF">FRACYDRAFT_254526</name>
</gene>
<feature type="region of interest" description="Disordered" evidence="6">
    <location>
        <begin position="70"/>
        <end position="94"/>
    </location>
</feature>
<dbReference type="Pfam" id="PF01565">
    <property type="entry name" value="FAD_binding_4"/>
    <property type="match status" value="1"/>
</dbReference>
<dbReference type="SUPFAM" id="SSF56176">
    <property type="entry name" value="FAD-binding/transporter-associated domain-like"/>
    <property type="match status" value="1"/>
</dbReference>
<keyword evidence="5" id="KW-0560">Oxidoreductase</keyword>
<dbReference type="KEGG" id="fcy:FRACYDRAFT_254526"/>
<dbReference type="InterPro" id="IPR016169">
    <property type="entry name" value="FAD-bd_PCMH_sub2"/>
</dbReference>
<dbReference type="InterPro" id="IPR016166">
    <property type="entry name" value="FAD-bd_PCMH"/>
</dbReference>
<dbReference type="AlphaFoldDB" id="A0A1E7EKU6"/>
<dbReference type="InterPro" id="IPR050416">
    <property type="entry name" value="FAD-linked_Oxidoreductase"/>
</dbReference>
<comment type="cofactor">
    <cofactor evidence="1">
        <name>FAD</name>
        <dbReference type="ChEBI" id="CHEBI:57692"/>
    </cofactor>
</comment>
<name>A0A1E7EKU6_9STRA</name>
<protein>
    <recommendedName>
        <fullName evidence="7">FAD-binding PCMH-type domain-containing protein</fullName>
    </recommendedName>
</protein>
<evidence type="ECO:0000256" key="4">
    <source>
        <dbReference type="ARBA" id="ARBA00022827"/>
    </source>
</evidence>
<dbReference type="Gene3D" id="3.30.43.10">
    <property type="entry name" value="Uridine Diphospho-n-acetylenolpyruvylglucosamine Reductase, domain 2"/>
    <property type="match status" value="1"/>
</dbReference>
<evidence type="ECO:0000313" key="9">
    <source>
        <dbReference type="Proteomes" id="UP000095751"/>
    </source>
</evidence>
<keyword evidence="9" id="KW-1185">Reference proteome</keyword>
<dbReference type="PANTHER" id="PTHR42973:SF39">
    <property type="entry name" value="FAD-BINDING PCMH-TYPE DOMAIN-CONTAINING PROTEIN"/>
    <property type="match status" value="1"/>
</dbReference>
<dbReference type="InterPro" id="IPR036318">
    <property type="entry name" value="FAD-bd_PCMH-like_sf"/>
</dbReference>
<evidence type="ECO:0000256" key="2">
    <source>
        <dbReference type="ARBA" id="ARBA00005466"/>
    </source>
</evidence>
<keyword evidence="4" id="KW-0274">FAD</keyword>
<dbReference type="OrthoDB" id="415825at2759"/>
<evidence type="ECO:0000256" key="1">
    <source>
        <dbReference type="ARBA" id="ARBA00001974"/>
    </source>
</evidence>
<dbReference type="PROSITE" id="PS00862">
    <property type="entry name" value="OX2_COVAL_FAD"/>
    <property type="match status" value="1"/>
</dbReference>
<evidence type="ECO:0000313" key="8">
    <source>
        <dbReference type="EMBL" id="OEU06506.1"/>
    </source>
</evidence>
<feature type="compositionally biased region" description="Low complexity" evidence="6">
    <location>
        <begin position="82"/>
        <end position="93"/>
    </location>
</feature>
<feature type="domain" description="FAD-binding PCMH-type" evidence="7">
    <location>
        <begin position="162"/>
        <end position="355"/>
    </location>
</feature>
<dbReference type="PANTHER" id="PTHR42973">
    <property type="entry name" value="BINDING OXIDOREDUCTASE, PUTATIVE (AFU_ORTHOLOGUE AFUA_1G17690)-RELATED"/>
    <property type="match status" value="1"/>
</dbReference>
<dbReference type="InterPro" id="IPR006094">
    <property type="entry name" value="Oxid_FAD_bind_N"/>
</dbReference>
<dbReference type="Gene3D" id="3.40.462.20">
    <property type="match status" value="1"/>
</dbReference>
<dbReference type="PROSITE" id="PS51387">
    <property type="entry name" value="FAD_PCMH"/>
    <property type="match status" value="1"/>
</dbReference>
<evidence type="ECO:0000256" key="3">
    <source>
        <dbReference type="ARBA" id="ARBA00022630"/>
    </source>
</evidence>
<dbReference type="EMBL" id="KV784408">
    <property type="protein sequence ID" value="OEU06506.1"/>
    <property type="molecule type" value="Genomic_DNA"/>
</dbReference>
<accession>A0A1E7EKU6</accession>
<organism evidence="8 9">
    <name type="scientific">Fragilariopsis cylindrus CCMP1102</name>
    <dbReference type="NCBI Taxonomy" id="635003"/>
    <lineage>
        <taxon>Eukaryota</taxon>
        <taxon>Sar</taxon>
        <taxon>Stramenopiles</taxon>
        <taxon>Ochrophyta</taxon>
        <taxon>Bacillariophyta</taxon>
        <taxon>Bacillariophyceae</taxon>
        <taxon>Bacillariophycidae</taxon>
        <taxon>Bacillariales</taxon>
        <taxon>Bacillariaceae</taxon>
        <taxon>Fragilariopsis</taxon>
    </lineage>
</organism>
<keyword evidence="3" id="KW-0285">Flavoprotein</keyword>
<comment type="similarity">
    <text evidence="2">Belongs to the oxygen-dependent FAD-linked oxidoreductase family.</text>
</comment>
<dbReference type="Proteomes" id="UP000095751">
    <property type="component" value="Unassembled WGS sequence"/>
</dbReference>
<reference evidence="8 9" key="1">
    <citation type="submission" date="2016-09" db="EMBL/GenBank/DDBJ databases">
        <title>Extensive genetic diversity and differential bi-allelic expression allows diatom success in the polar Southern Ocean.</title>
        <authorList>
            <consortium name="DOE Joint Genome Institute"/>
            <person name="Mock T."/>
            <person name="Otillar R.P."/>
            <person name="Strauss J."/>
            <person name="Dupont C."/>
            <person name="Frickenhaus S."/>
            <person name="Maumus F."/>
            <person name="Mcmullan M."/>
            <person name="Sanges R."/>
            <person name="Schmutz J."/>
            <person name="Toseland A."/>
            <person name="Valas R."/>
            <person name="Veluchamy A."/>
            <person name="Ward B.J."/>
            <person name="Allen A."/>
            <person name="Barry K."/>
            <person name="Falciatore A."/>
            <person name="Ferrante M."/>
            <person name="Fortunato A.E."/>
            <person name="Gloeckner G."/>
            <person name="Gruber A."/>
            <person name="Hipkin R."/>
            <person name="Janech M."/>
            <person name="Kroth P."/>
            <person name="Leese F."/>
            <person name="Lindquist E."/>
            <person name="Lyon B.R."/>
            <person name="Martin J."/>
            <person name="Mayer C."/>
            <person name="Parker M."/>
            <person name="Quesneville H."/>
            <person name="Raymond J."/>
            <person name="Uhlig C."/>
            <person name="Valentin K.U."/>
            <person name="Worden A.Z."/>
            <person name="Armbrust E.V."/>
            <person name="Bowler C."/>
            <person name="Green B."/>
            <person name="Moulton V."/>
            <person name="Van Oosterhout C."/>
            <person name="Grigoriev I."/>
        </authorList>
    </citation>
    <scope>NUCLEOTIDE SEQUENCE [LARGE SCALE GENOMIC DNA]</scope>
    <source>
        <strain evidence="8 9">CCMP1102</strain>
    </source>
</reference>
<evidence type="ECO:0000259" key="7">
    <source>
        <dbReference type="PROSITE" id="PS51387"/>
    </source>
</evidence>
<dbReference type="GO" id="GO:0016491">
    <property type="term" value="F:oxidoreductase activity"/>
    <property type="evidence" value="ECO:0007669"/>
    <property type="project" value="UniProtKB-KW"/>
</dbReference>